<evidence type="ECO:0000259" key="1">
    <source>
        <dbReference type="Pfam" id="PF13228"/>
    </source>
</evidence>
<reference evidence="2 3" key="1">
    <citation type="submission" date="2024-07" db="EMBL/GenBank/DDBJ databases">
        <title>Uliginosibacterium paludis KCTC:42655.</title>
        <authorList>
            <person name="Kim M.K."/>
        </authorList>
    </citation>
    <scope>NUCLEOTIDE SEQUENCE [LARGE SCALE GENOMIC DNA]</scope>
    <source>
        <strain evidence="2 3">KCTC 42655</strain>
    </source>
</reference>
<dbReference type="InterPro" id="IPR025117">
    <property type="entry name" value="DUF4037"/>
</dbReference>
<comment type="caution">
    <text evidence="2">The sequence shown here is derived from an EMBL/GenBank/DDBJ whole genome shotgun (WGS) entry which is preliminary data.</text>
</comment>
<dbReference type="EMBL" id="JBEWLZ010000008">
    <property type="protein sequence ID" value="MET1491000.1"/>
    <property type="molecule type" value="Genomic_DNA"/>
</dbReference>
<feature type="domain" description="DUF4037" evidence="1">
    <location>
        <begin position="125"/>
        <end position="225"/>
    </location>
</feature>
<evidence type="ECO:0000313" key="3">
    <source>
        <dbReference type="Proteomes" id="UP001548590"/>
    </source>
</evidence>
<keyword evidence="3" id="KW-1185">Reference proteome</keyword>
<organism evidence="2 3">
    <name type="scientific">Uliginosibacterium paludis</name>
    <dbReference type="NCBI Taxonomy" id="1615952"/>
    <lineage>
        <taxon>Bacteria</taxon>
        <taxon>Pseudomonadati</taxon>
        <taxon>Pseudomonadota</taxon>
        <taxon>Betaproteobacteria</taxon>
        <taxon>Rhodocyclales</taxon>
        <taxon>Zoogloeaceae</taxon>
        <taxon>Uliginosibacterium</taxon>
    </lineage>
</organism>
<evidence type="ECO:0000313" key="2">
    <source>
        <dbReference type="EMBL" id="MET1491000.1"/>
    </source>
</evidence>
<accession>A0ABV2CSX4</accession>
<sequence>MQGLELSRRFYLTHRDALLRPFMPWQEHIAAGLVGFGSDRFGFDDAISQDHDFGPGFCLWLPQKQFDTIGVKLQAAYDALPKTFEGHATAPASRRAGQRTGVFAIPAFYATFLGAPALPVSDADWLQIPEYLLATACNGQVFEDTPGEFSRWRRQIAAYYPERIQRRKLAQAAGRIAQTGQYNLPRSLARGDAVAANLMLAEFIRQSCLLAHALCRRYAPHDKWLHRSLARLPGQQTLHAQLAKLAVTAPQDAAAQIAEVSAGLLAGLIEAGFTEPGSDFLEHHVDALLEGSTETR</sequence>
<proteinExistence type="predicted"/>
<dbReference type="Pfam" id="PF13228">
    <property type="entry name" value="DUF4037"/>
    <property type="match status" value="1"/>
</dbReference>
<gene>
    <name evidence="2" type="ORF">ABVT11_14270</name>
</gene>
<dbReference type="RefSeq" id="WP_345930095.1">
    <property type="nucleotide sequence ID" value="NZ_JBDIVF010000014.1"/>
</dbReference>
<name>A0ABV2CSX4_9RHOO</name>
<protein>
    <submittedName>
        <fullName evidence="2">DUF4037 domain-containing protein</fullName>
    </submittedName>
</protein>
<dbReference type="Proteomes" id="UP001548590">
    <property type="component" value="Unassembled WGS sequence"/>
</dbReference>